<keyword evidence="1" id="KW-0472">Membrane</keyword>
<dbReference type="Pfam" id="PF04367">
    <property type="entry name" value="DUF502"/>
    <property type="match status" value="1"/>
</dbReference>
<feature type="transmembrane region" description="Helical" evidence="1">
    <location>
        <begin position="28"/>
        <end position="50"/>
    </location>
</feature>
<keyword evidence="1" id="KW-1133">Transmembrane helix</keyword>
<keyword evidence="3" id="KW-1185">Reference proteome</keyword>
<evidence type="ECO:0000313" key="2">
    <source>
        <dbReference type="EMBL" id="MCK7611342.1"/>
    </source>
</evidence>
<comment type="caution">
    <text evidence="2">The sequence shown here is derived from an EMBL/GenBank/DDBJ whole genome shotgun (WGS) entry which is preliminary data.</text>
</comment>
<dbReference type="EMBL" id="JALNMJ010000002">
    <property type="protein sequence ID" value="MCK7611342.1"/>
    <property type="molecule type" value="Genomic_DNA"/>
</dbReference>
<dbReference type="PANTHER" id="PTHR31876:SF26">
    <property type="entry name" value="PROTEIN LIKE COV 2"/>
    <property type="match status" value="1"/>
</dbReference>
<dbReference type="InterPro" id="IPR007462">
    <property type="entry name" value="COV1-like"/>
</dbReference>
<organism evidence="2 3">
    <name type="scientific">Roseibium sediminicola</name>
    <dbReference type="NCBI Taxonomy" id="2933272"/>
    <lineage>
        <taxon>Bacteria</taxon>
        <taxon>Pseudomonadati</taxon>
        <taxon>Pseudomonadota</taxon>
        <taxon>Alphaproteobacteria</taxon>
        <taxon>Hyphomicrobiales</taxon>
        <taxon>Stappiaceae</taxon>
        <taxon>Roseibium</taxon>
    </lineage>
</organism>
<reference evidence="2" key="1">
    <citation type="submission" date="2022-04" db="EMBL/GenBank/DDBJ databases">
        <title>Roseibium sp. CAU 1639 isolated from mud.</title>
        <authorList>
            <person name="Kim W."/>
        </authorList>
    </citation>
    <scope>NUCLEOTIDE SEQUENCE</scope>
    <source>
        <strain evidence="2">CAU 1639</strain>
    </source>
</reference>
<protein>
    <submittedName>
        <fullName evidence="2">DUF502 domain-containing protein</fullName>
    </submittedName>
</protein>
<evidence type="ECO:0000313" key="3">
    <source>
        <dbReference type="Proteomes" id="UP001431221"/>
    </source>
</evidence>
<accession>A0ABT0GPI0</accession>
<gene>
    <name evidence="2" type="ORF">M0H32_04145</name>
</gene>
<proteinExistence type="predicted"/>
<feature type="transmembrane region" description="Helical" evidence="1">
    <location>
        <begin position="70"/>
        <end position="94"/>
    </location>
</feature>
<evidence type="ECO:0000256" key="1">
    <source>
        <dbReference type="SAM" id="Phobius"/>
    </source>
</evidence>
<sequence length="246" mass="27449">MSRHKHKSDDTHKIGHHRPGAATRLRNYFLTGLVITGPIGITLWLTWTFIKWVDGWVKPFVPKVYSPDTYLPFPVPGFGLIVAVFVLTIVGFFAANFLGRSLISVGENLVGRMPLVRNLYSGLKQIFETILDQRGDSFTKAALIEYPRKGLWAIVFISTDTKGEVATRLEDQADTMSVFLPTTPNPTSGFLLFVPKEDIIELDMSVEDAAKLVISAGLVSPKHAETLRDKIVDPKQQDRVRTPEDA</sequence>
<dbReference type="RefSeq" id="WP_248151034.1">
    <property type="nucleotide sequence ID" value="NZ_JALNMJ010000002.1"/>
</dbReference>
<name>A0ABT0GPI0_9HYPH</name>
<dbReference type="Proteomes" id="UP001431221">
    <property type="component" value="Unassembled WGS sequence"/>
</dbReference>
<dbReference type="PANTHER" id="PTHR31876">
    <property type="entry name" value="COV-LIKE PROTEIN 1"/>
    <property type="match status" value="1"/>
</dbReference>
<keyword evidence="1" id="KW-0812">Transmembrane</keyword>